<name>A0A5J9VNY2_9POAL</name>
<dbReference type="InterPro" id="IPR029047">
    <property type="entry name" value="HSP70_peptide-bd_sf"/>
</dbReference>
<dbReference type="EMBL" id="RWGY01000007">
    <property type="protein sequence ID" value="TVU37164.1"/>
    <property type="molecule type" value="Genomic_DNA"/>
</dbReference>
<dbReference type="PRINTS" id="PR00301">
    <property type="entry name" value="HEATSHOCK70"/>
</dbReference>
<dbReference type="Pfam" id="PF00012">
    <property type="entry name" value="HSP70"/>
    <property type="match status" value="1"/>
</dbReference>
<keyword evidence="4" id="KW-1185">Reference proteome</keyword>
<protein>
    <submittedName>
        <fullName evidence="3">Uncharacterized protein</fullName>
    </submittedName>
</protein>
<comment type="caution">
    <text evidence="3">The sequence shown here is derived from an EMBL/GenBank/DDBJ whole genome shotgun (WGS) entry which is preliminary data.</text>
</comment>
<accession>A0A5J9VNY2</accession>
<feature type="non-terminal residue" evidence="3">
    <location>
        <position position="1"/>
    </location>
</feature>
<evidence type="ECO:0000313" key="4">
    <source>
        <dbReference type="Proteomes" id="UP000324897"/>
    </source>
</evidence>
<dbReference type="Gramene" id="TVU37164">
    <property type="protein sequence ID" value="TVU37164"/>
    <property type="gene ID" value="EJB05_10464"/>
</dbReference>
<dbReference type="SUPFAM" id="SSF100920">
    <property type="entry name" value="Heat shock protein 70kD (HSP70), peptide-binding domain"/>
    <property type="match status" value="1"/>
</dbReference>
<keyword evidence="1" id="KW-0547">Nucleotide-binding</keyword>
<dbReference type="GO" id="GO:0140662">
    <property type="term" value="F:ATP-dependent protein folding chaperone"/>
    <property type="evidence" value="ECO:0007669"/>
    <property type="project" value="InterPro"/>
</dbReference>
<reference evidence="3 4" key="1">
    <citation type="journal article" date="2019" name="Sci. Rep.">
        <title>A high-quality genome of Eragrostis curvula grass provides insights into Poaceae evolution and supports new strategies to enhance forage quality.</title>
        <authorList>
            <person name="Carballo J."/>
            <person name="Santos B.A.C.M."/>
            <person name="Zappacosta D."/>
            <person name="Garbus I."/>
            <person name="Selva J.P."/>
            <person name="Gallo C.A."/>
            <person name="Diaz A."/>
            <person name="Albertini E."/>
            <person name="Caccamo M."/>
            <person name="Echenique V."/>
        </authorList>
    </citation>
    <scope>NUCLEOTIDE SEQUENCE [LARGE SCALE GENOMIC DNA]</scope>
    <source>
        <strain evidence="4">cv. Victoria</strain>
        <tissue evidence="3">Leaf</tissue>
    </source>
</reference>
<dbReference type="OrthoDB" id="685595at2759"/>
<proteinExistence type="predicted"/>
<dbReference type="GO" id="GO:0005524">
    <property type="term" value="F:ATP binding"/>
    <property type="evidence" value="ECO:0007669"/>
    <property type="project" value="UniProtKB-KW"/>
</dbReference>
<evidence type="ECO:0000313" key="3">
    <source>
        <dbReference type="EMBL" id="TVU37164.1"/>
    </source>
</evidence>
<keyword evidence="2" id="KW-0067">ATP-binding</keyword>
<sequence>MTASSRGGGGHDKSSQDIRETIYQVFGRHQIATVDPEEAVVIGCAIQAALIVEENQEMSKDMIPLSIGIECDEGIFARVIPRHTTLPAKQTVKIPAWCAPGECLRVRIFVGEHVLTEHNTPLGEVELINNRNSCRGCADFELTIEVDKGYLVKVSAGNADNQLAAADALGKSMKAVQVYEKVIDEELVNKQCVNNAVRTALLDWRLHTAETNSMLRNAARYVMNTLSDVLSARKGSLPENLCKEAEKVLSDLEAACGGDFAVLKDKILTAKSVELTLLERGSDSEESAKEKRNGA</sequence>
<dbReference type="Proteomes" id="UP000324897">
    <property type="component" value="Chromosome 4"/>
</dbReference>
<dbReference type="InterPro" id="IPR013126">
    <property type="entry name" value="Hsp_70_fam"/>
</dbReference>
<dbReference type="Gene3D" id="2.60.34.10">
    <property type="entry name" value="Substrate Binding Domain Of DNAk, Chain A, domain 1"/>
    <property type="match status" value="1"/>
</dbReference>
<dbReference type="PANTHER" id="PTHR19375">
    <property type="entry name" value="HEAT SHOCK PROTEIN 70KDA"/>
    <property type="match status" value="1"/>
</dbReference>
<evidence type="ECO:0000256" key="2">
    <source>
        <dbReference type="ARBA" id="ARBA00022840"/>
    </source>
</evidence>
<gene>
    <name evidence="3" type="ORF">EJB05_10464</name>
</gene>
<evidence type="ECO:0000256" key="1">
    <source>
        <dbReference type="ARBA" id="ARBA00022741"/>
    </source>
</evidence>
<organism evidence="3 4">
    <name type="scientific">Eragrostis curvula</name>
    <name type="common">weeping love grass</name>
    <dbReference type="NCBI Taxonomy" id="38414"/>
    <lineage>
        <taxon>Eukaryota</taxon>
        <taxon>Viridiplantae</taxon>
        <taxon>Streptophyta</taxon>
        <taxon>Embryophyta</taxon>
        <taxon>Tracheophyta</taxon>
        <taxon>Spermatophyta</taxon>
        <taxon>Magnoliopsida</taxon>
        <taxon>Liliopsida</taxon>
        <taxon>Poales</taxon>
        <taxon>Poaceae</taxon>
        <taxon>PACMAD clade</taxon>
        <taxon>Chloridoideae</taxon>
        <taxon>Eragrostideae</taxon>
        <taxon>Eragrostidinae</taxon>
        <taxon>Eragrostis</taxon>
    </lineage>
</organism>
<dbReference type="AlphaFoldDB" id="A0A5J9VNY2"/>